<dbReference type="GO" id="GO:0005840">
    <property type="term" value="C:ribosome"/>
    <property type="evidence" value="ECO:0007669"/>
    <property type="project" value="UniProtKB-KW"/>
</dbReference>
<sequence>MPLDLEWELIKKNNCFLVKNNGLVLTKEPFNLMRRHKRKYCGLVQKKPDRNVDSLVLTVKHGDKKAVKKMFTSHHLTKCKKGIRPTLRKTGRIVRNLWISPWATKTSLKVASNLIKDHSKQTRNRSRKLEGKATYTVTQ</sequence>
<evidence type="ECO:0000256" key="6">
    <source>
        <dbReference type="SAM" id="MobiDB-lite"/>
    </source>
</evidence>
<protein>
    <recommendedName>
        <fullName evidence="4">Large ribosomal subunit protein eL28</fullName>
    </recommendedName>
    <alternativeName>
        <fullName evidence="5">60S ribosomal protein L28</fullName>
    </alternativeName>
</protein>
<dbReference type="EMBL" id="JWZT01001161">
    <property type="protein sequence ID" value="KII72597.1"/>
    <property type="molecule type" value="Genomic_DNA"/>
</dbReference>
<evidence type="ECO:0000256" key="5">
    <source>
        <dbReference type="ARBA" id="ARBA00035330"/>
    </source>
</evidence>
<evidence type="ECO:0000313" key="9">
    <source>
        <dbReference type="Proteomes" id="UP000031668"/>
    </source>
</evidence>
<dbReference type="GO" id="GO:0006412">
    <property type="term" value="P:translation"/>
    <property type="evidence" value="ECO:0007669"/>
    <property type="project" value="InterPro"/>
</dbReference>
<dbReference type="InterPro" id="IPR002672">
    <property type="entry name" value="Ribosomal_eL28"/>
</dbReference>
<dbReference type="GO" id="GO:1990904">
    <property type="term" value="C:ribonucleoprotein complex"/>
    <property type="evidence" value="ECO:0007669"/>
    <property type="project" value="UniProtKB-KW"/>
</dbReference>
<dbReference type="OrthoDB" id="338850at2759"/>
<evidence type="ECO:0000256" key="1">
    <source>
        <dbReference type="ARBA" id="ARBA00007926"/>
    </source>
</evidence>
<gene>
    <name evidence="8" type="ORF">RF11_06429</name>
</gene>
<dbReference type="Proteomes" id="UP000031668">
    <property type="component" value="Unassembled WGS sequence"/>
</dbReference>
<feature type="domain" description="Ribosomal eL28/Mak16" evidence="7">
    <location>
        <begin position="5"/>
        <end position="94"/>
    </location>
</feature>
<accession>A0A0C2NF10</accession>
<evidence type="ECO:0000256" key="3">
    <source>
        <dbReference type="ARBA" id="ARBA00023274"/>
    </source>
</evidence>
<keyword evidence="9" id="KW-1185">Reference proteome</keyword>
<evidence type="ECO:0000256" key="4">
    <source>
        <dbReference type="ARBA" id="ARBA00035223"/>
    </source>
</evidence>
<proteinExistence type="inferred from homology"/>
<comment type="similarity">
    <text evidence="1">Belongs to the eukaryotic ribosomal protein eL28 family.</text>
</comment>
<evidence type="ECO:0000256" key="2">
    <source>
        <dbReference type="ARBA" id="ARBA00022980"/>
    </source>
</evidence>
<organism evidence="8 9">
    <name type="scientific">Thelohanellus kitauei</name>
    <name type="common">Myxosporean</name>
    <dbReference type="NCBI Taxonomy" id="669202"/>
    <lineage>
        <taxon>Eukaryota</taxon>
        <taxon>Metazoa</taxon>
        <taxon>Cnidaria</taxon>
        <taxon>Myxozoa</taxon>
        <taxon>Myxosporea</taxon>
        <taxon>Bivalvulida</taxon>
        <taxon>Platysporina</taxon>
        <taxon>Myxobolidae</taxon>
        <taxon>Thelohanellus</taxon>
    </lineage>
</organism>
<dbReference type="AlphaFoldDB" id="A0A0C2NF10"/>
<evidence type="ECO:0000259" key="7">
    <source>
        <dbReference type="Pfam" id="PF01778"/>
    </source>
</evidence>
<dbReference type="InterPro" id="IPR029004">
    <property type="entry name" value="Ribosomal_eL28/Mak16"/>
</dbReference>
<keyword evidence="3" id="KW-0687">Ribonucleoprotein</keyword>
<comment type="caution">
    <text evidence="8">The sequence shown here is derived from an EMBL/GenBank/DDBJ whole genome shotgun (WGS) entry which is preliminary data.</text>
</comment>
<dbReference type="Gene3D" id="3.30.390.110">
    <property type="match status" value="1"/>
</dbReference>
<name>A0A0C2NF10_THEKT</name>
<dbReference type="Pfam" id="PF01778">
    <property type="entry name" value="Ribosomal_L28e"/>
    <property type="match status" value="1"/>
</dbReference>
<dbReference type="GO" id="GO:0003735">
    <property type="term" value="F:structural constituent of ribosome"/>
    <property type="evidence" value="ECO:0007669"/>
    <property type="project" value="InterPro"/>
</dbReference>
<dbReference type="PANTHER" id="PTHR10544">
    <property type="entry name" value="60S RIBOSOMAL PROTEIN L28"/>
    <property type="match status" value="1"/>
</dbReference>
<reference evidence="8 9" key="1">
    <citation type="journal article" date="2014" name="Genome Biol. Evol.">
        <title>The genome of the myxosporean Thelohanellus kitauei shows adaptations to nutrient acquisition within its fish host.</title>
        <authorList>
            <person name="Yang Y."/>
            <person name="Xiong J."/>
            <person name="Zhou Z."/>
            <person name="Huo F."/>
            <person name="Miao W."/>
            <person name="Ran C."/>
            <person name="Liu Y."/>
            <person name="Zhang J."/>
            <person name="Feng J."/>
            <person name="Wang M."/>
            <person name="Wang M."/>
            <person name="Wang L."/>
            <person name="Yao B."/>
        </authorList>
    </citation>
    <scope>NUCLEOTIDE SEQUENCE [LARGE SCALE GENOMIC DNA]</scope>
    <source>
        <strain evidence="8">Wuqing</strain>
    </source>
</reference>
<evidence type="ECO:0000313" key="8">
    <source>
        <dbReference type="EMBL" id="KII72597.1"/>
    </source>
</evidence>
<feature type="region of interest" description="Disordered" evidence="6">
    <location>
        <begin position="118"/>
        <end position="139"/>
    </location>
</feature>
<keyword evidence="2 8" id="KW-0689">Ribosomal protein</keyword>